<dbReference type="PANTHER" id="PTHR30363:SF44">
    <property type="entry name" value="AGA OPERON TRANSCRIPTIONAL REPRESSOR-RELATED"/>
    <property type="match status" value="1"/>
</dbReference>
<dbReference type="InterPro" id="IPR014036">
    <property type="entry name" value="DeoR-like_C"/>
</dbReference>
<dbReference type="PROSITE" id="PS00894">
    <property type="entry name" value="HTH_DEOR_1"/>
    <property type="match status" value="1"/>
</dbReference>
<dbReference type="InterPro" id="IPR018356">
    <property type="entry name" value="Tscrpt_reg_HTH_DeoR_CS"/>
</dbReference>
<evidence type="ECO:0000313" key="7">
    <source>
        <dbReference type="Proteomes" id="UP000325529"/>
    </source>
</evidence>
<dbReference type="SUPFAM" id="SSF100950">
    <property type="entry name" value="NagB/RpiA/CoA transferase-like"/>
    <property type="match status" value="1"/>
</dbReference>
<dbReference type="AlphaFoldDB" id="A0A5J6GPZ2"/>
<keyword evidence="7" id="KW-1185">Reference proteome</keyword>
<dbReference type="RefSeq" id="WP_055554079.1">
    <property type="nucleotide sequence ID" value="NZ_CP023699.1"/>
</dbReference>
<keyword evidence="1" id="KW-0805">Transcription regulation</keyword>
<dbReference type="PANTHER" id="PTHR30363">
    <property type="entry name" value="HTH-TYPE TRANSCRIPTIONAL REGULATOR SRLR-RELATED"/>
    <property type="match status" value="1"/>
</dbReference>
<protein>
    <submittedName>
        <fullName evidence="6">DeoR/GlpR transcriptional regulator</fullName>
    </submittedName>
</protein>
<evidence type="ECO:0000313" key="6">
    <source>
        <dbReference type="EMBL" id="QEU96085.1"/>
    </source>
</evidence>
<keyword evidence="3" id="KW-0804">Transcription</keyword>
<name>A0A5J6GPZ2_STRKN</name>
<sequence length="298" mass="31003">MSENQNLLAEQRRALILDEVRRRGGVRVNELTRKLGVSDMTVRRDLDALARQGVLEKVHGGAVPVVEASTHEPGFEAKSGLELTAKEDIARTAASLVSPGTAIALSGGTTTYALAHHLLDVPDLTVVTNSVRVADVFHSAQRSSGQRQGAATVVLTGGVRTPSDSLVGPVADQAIGALHFDVLFLGVHGISPEAGLSTPNLAEAETNRRLVQSARRVIVVADHTKWGTVGLSSFAALTQVDTLVTDAGLPADARTEISEHLHRLVVAGEPESAAGAYDTEDTTGEAAAAEAAGPAADL</sequence>
<dbReference type="Pfam" id="PF08220">
    <property type="entry name" value="HTH_DeoR"/>
    <property type="match status" value="1"/>
</dbReference>
<dbReference type="EMBL" id="CP023699">
    <property type="protein sequence ID" value="QEU96085.1"/>
    <property type="molecule type" value="Genomic_DNA"/>
</dbReference>
<evidence type="ECO:0000256" key="4">
    <source>
        <dbReference type="SAM" id="MobiDB-lite"/>
    </source>
</evidence>
<feature type="domain" description="HTH deoR-type" evidence="5">
    <location>
        <begin position="9"/>
        <end position="64"/>
    </location>
</feature>
<dbReference type="Gene3D" id="1.10.10.10">
    <property type="entry name" value="Winged helix-like DNA-binding domain superfamily/Winged helix DNA-binding domain"/>
    <property type="match status" value="1"/>
</dbReference>
<dbReference type="GO" id="GO:0003700">
    <property type="term" value="F:DNA-binding transcription factor activity"/>
    <property type="evidence" value="ECO:0007669"/>
    <property type="project" value="InterPro"/>
</dbReference>
<evidence type="ECO:0000256" key="3">
    <source>
        <dbReference type="ARBA" id="ARBA00023163"/>
    </source>
</evidence>
<dbReference type="InterPro" id="IPR001034">
    <property type="entry name" value="DeoR_HTH"/>
</dbReference>
<feature type="region of interest" description="Disordered" evidence="4">
    <location>
        <begin position="272"/>
        <end position="298"/>
    </location>
</feature>
<keyword evidence="2" id="KW-0238">DNA-binding</keyword>
<feature type="compositionally biased region" description="Low complexity" evidence="4">
    <location>
        <begin position="284"/>
        <end position="298"/>
    </location>
</feature>
<dbReference type="InterPro" id="IPR037171">
    <property type="entry name" value="NagB/RpiA_transferase-like"/>
</dbReference>
<reference evidence="6 7" key="1">
    <citation type="submission" date="2017-09" db="EMBL/GenBank/DDBJ databases">
        <authorList>
            <person name="Lee N."/>
            <person name="Cho B.-K."/>
        </authorList>
    </citation>
    <scope>NUCLEOTIDE SEQUENCE [LARGE SCALE GENOMIC DNA]</scope>
    <source>
        <strain evidence="6 7">ATCC 12853</strain>
    </source>
</reference>
<dbReference type="InterPro" id="IPR036390">
    <property type="entry name" value="WH_DNA-bd_sf"/>
</dbReference>
<evidence type="ECO:0000256" key="1">
    <source>
        <dbReference type="ARBA" id="ARBA00023015"/>
    </source>
</evidence>
<dbReference type="PRINTS" id="PR00037">
    <property type="entry name" value="HTHLACR"/>
</dbReference>
<dbReference type="KEGG" id="ska:CP970_38760"/>
<dbReference type="SUPFAM" id="SSF46785">
    <property type="entry name" value="Winged helix' DNA-binding domain"/>
    <property type="match status" value="1"/>
</dbReference>
<dbReference type="OrthoDB" id="7688673at2"/>
<organism evidence="6 7">
    <name type="scientific">Streptomyces kanamyceticus</name>
    <dbReference type="NCBI Taxonomy" id="1967"/>
    <lineage>
        <taxon>Bacteria</taxon>
        <taxon>Bacillati</taxon>
        <taxon>Actinomycetota</taxon>
        <taxon>Actinomycetes</taxon>
        <taxon>Kitasatosporales</taxon>
        <taxon>Streptomycetaceae</taxon>
        <taxon>Streptomyces</taxon>
    </lineage>
</organism>
<accession>A0A5J6GPZ2</accession>
<dbReference type="Pfam" id="PF00455">
    <property type="entry name" value="DeoRC"/>
    <property type="match status" value="1"/>
</dbReference>
<gene>
    <name evidence="6" type="ORF">CP970_38760</name>
</gene>
<dbReference type="SMART" id="SM00420">
    <property type="entry name" value="HTH_DEOR"/>
    <property type="match status" value="1"/>
</dbReference>
<dbReference type="GO" id="GO:0003677">
    <property type="term" value="F:DNA binding"/>
    <property type="evidence" value="ECO:0007669"/>
    <property type="project" value="UniProtKB-KW"/>
</dbReference>
<dbReference type="InterPro" id="IPR036388">
    <property type="entry name" value="WH-like_DNA-bd_sf"/>
</dbReference>
<dbReference type="Proteomes" id="UP000325529">
    <property type="component" value="Chromosome"/>
</dbReference>
<dbReference type="Gene3D" id="3.40.50.1360">
    <property type="match status" value="1"/>
</dbReference>
<proteinExistence type="predicted"/>
<evidence type="ECO:0000259" key="5">
    <source>
        <dbReference type="PROSITE" id="PS51000"/>
    </source>
</evidence>
<dbReference type="InterPro" id="IPR050313">
    <property type="entry name" value="Carb_Metab_HTH_regulators"/>
</dbReference>
<dbReference type="PROSITE" id="PS51000">
    <property type="entry name" value="HTH_DEOR_2"/>
    <property type="match status" value="1"/>
</dbReference>
<evidence type="ECO:0000256" key="2">
    <source>
        <dbReference type="ARBA" id="ARBA00023125"/>
    </source>
</evidence>
<dbReference type="SMART" id="SM01134">
    <property type="entry name" value="DeoRC"/>
    <property type="match status" value="1"/>
</dbReference>